<accession>A0A3M0G611</accession>
<feature type="transmembrane region" description="Helical" evidence="1">
    <location>
        <begin position="116"/>
        <end position="136"/>
    </location>
</feature>
<feature type="transmembrane region" description="Helical" evidence="1">
    <location>
        <begin position="88"/>
        <end position="110"/>
    </location>
</feature>
<dbReference type="AlphaFoldDB" id="A0A3M0G611"/>
<keyword evidence="1" id="KW-0812">Transmembrane</keyword>
<keyword evidence="3" id="KW-1185">Reference proteome</keyword>
<feature type="transmembrane region" description="Helical" evidence="1">
    <location>
        <begin position="179"/>
        <end position="204"/>
    </location>
</feature>
<feature type="transmembrane region" description="Helical" evidence="1">
    <location>
        <begin position="6"/>
        <end position="23"/>
    </location>
</feature>
<keyword evidence="1" id="KW-0472">Membrane</keyword>
<dbReference type="Proteomes" id="UP000281985">
    <property type="component" value="Unassembled WGS sequence"/>
</dbReference>
<feature type="transmembrane region" description="Helical" evidence="1">
    <location>
        <begin position="58"/>
        <end position="76"/>
    </location>
</feature>
<comment type="caution">
    <text evidence="2">The sequence shown here is derived from an EMBL/GenBank/DDBJ whole genome shotgun (WGS) entry which is preliminary data.</text>
</comment>
<evidence type="ECO:0000256" key="1">
    <source>
        <dbReference type="SAM" id="Phobius"/>
    </source>
</evidence>
<organism evidence="2 3">
    <name type="scientific">Dokdonia sinensis</name>
    <dbReference type="NCBI Taxonomy" id="2479847"/>
    <lineage>
        <taxon>Bacteria</taxon>
        <taxon>Pseudomonadati</taxon>
        <taxon>Bacteroidota</taxon>
        <taxon>Flavobacteriia</taxon>
        <taxon>Flavobacteriales</taxon>
        <taxon>Flavobacteriaceae</taxon>
        <taxon>Dokdonia</taxon>
    </lineage>
</organism>
<dbReference type="EMBL" id="REFV01000016">
    <property type="protein sequence ID" value="RMB56549.1"/>
    <property type="molecule type" value="Genomic_DNA"/>
</dbReference>
<name>A0A3M0G611_9FLAO</name>
<keyword evidence="1" id="KW-1133">Transmembrane helix</keyword>
<sequence length="209" mass="24572">MTLYQIVFIAEGLAVLLGTWYFYKYKNTSFKFLLAYLWIMLAMENANHLFDIPDFWQFVRWNLFGIASRLLFMWMFREETHSTRTRKIITFLMILLTSGFIISLLIQGFAAMHTEIQFVANIFGIISIALYAADLFSREYIHQIGRDVIVWIAATFLIIFTSFPIIQTAKLLFYGREPLFSNIMWVMAGVIVLMYSVLCFGFIYSYPKK</sequence>
<proteinExistence type="predicted"/>
<feature type="transmembrane region" description="Helical" evidence="1">
    <location>
        <begin position="30"/>
        <end position="46"/>
    </location>
</feature>
<dbReference type="OrthoDB" id="1453530at2"/>
<gene>
    <name evidence="2" type="ORF">EAX61_14160</name>
</gene>
<protein>
    <submittedName>
        <fullName evidence="2">Uncharacterized protein</fullName>
    </submittedName>
</protein>
<feature type="transmembrane region" description="Helical" evidence="1">
    <location>
        <begin position="148"/>
        <end position="167"/>
    </location>
</feature>
<reference evidence="2 3" key="1">
    <citation type="submission" date="2018-10" db="EMBL/GenBank/DDBJ databases">
        <title>Dokdonia luteus sp. nov., isolated from sea water.</title>
        <authorList>
            <person name="Zhou L.Y."/>
            <person name="Du Z.J."/>
        </authorList>
    </citation>
    <scope>NUCLEOTIDE SEQUENCE [LARGE SCALE GENOMIC DNA]</scope>
    <source>
        <strain evidence="2 3">SH27</strain>
    </source>
</reference>
<evidence type="ECO:0000313" key="3">
    <source>
        <dbReference type="Proteomes" id="UP000281985"/>
    </source>
</evidence>
<evidence type="ECO:0000313" key="2">
    <source>
        <dbReference type="EMBL" id="RMB56549.1"/>
    </source>
</evidence>
<dbReference type="RefSeq" id="WP_121918361.1">
    <property type="nucleotide sequence ID" value="NZ_REFV01000016.1"/>
</dbReference>